<accession>A0A481YSM9</accession>
<dbReference type="Gene3D" id="3.90.75.20">
    <property type="match status" value="2"/>
</dbReference>
<dbReference type="InterPro" id="IPR054307">
    <property type="entry name" value="I-HmuI_NUMOD-like"/>
</dbReference>
<proteinExistence type="predicted"/>
<dbReference type="SUPFAM" id="SSF64496">
    <property type="entry name" value="DNA-binding domain of intron-encoded endonucleases"/>
    <property type="match status" value="2"/>
</dbReference>
<protein>
    <submittedName>
        <fullName evidence="2">HNH endonuclease</fullName>
    </submittedName>
</protein>
<dbReference type="InterPro" id="IPR003615">
    <property type="entry name" value="HNH_nuc"/>
</dbReference>
<reference evidence="2" key="1">
    <citation type="journal article" date="2019" name="MBio">
        <title>Virus Genomes from Deep Sea Sediments Expand the Ocean Megavirome and Support Independent Origins of Viral Gigantism.</title>
        <authorList>
            <person name="Backstrom D."/>
            <person name="Yutin N."/>
            <person name="Jorgensen S.L."/>
            <person name="Dharamshi J."/>
            <person name="Homa F."/>
            <person name="Zaremba-Niedwiedzka K."/>
            <person name="Spang A."/>
            <person name="Wolf Y.I."/>
            <person name="Koonin E.V."/>
            <person name="Ettema T.J."/>
        </authorList>
    </citation>
    <scope>NUCLEOTIDE SEQUENCE</scope>
</reference>
<dbReference type="SMART" id="SM00507">
    <property type="entry name" value="HNHc"/>
    <property type="match status" value="2"/>
</dbReference>
<evidence type="ECO:0000313" key="2">
    <source>
        <dbReference type="EMBL" id="QBK86242.1"/>
    </source>
</evidence>
<dbReference type="InterPro" id="IPR003647">
    <property type="entry name" value="Intron_nuc_1_rpt"/>
</dbReference>
<evidence type="ECO:0000259" key="1">
    <source>
        <dbReference type="SMART" id="SM00507"/>
    </source>
</evidence>
<dbReference type="SMART" id="SM00497">
    <property type="entry name" value="IENR1"/>
    <property type="match status" value="3"/>
</dbReference>
<sequence>MDNTKHIPDFSKYSITSDGIIFNNRTKRQIKQQCGGDYMTVNIFNDAMERKTRSIHRLVACTYIPNPDNLPIVNHKDGDKLNNNVENFEWCTHRHNNLHARKNNLQGTYEREVVQIDSTGKEIASFKSLVDAMRQTGIDSRLIGNVCRGRRRTAGGYHWRYENNDSWTVPTHRASKKVEKLDEETGHVIKLYSSAKEAAEGIGANTGSINNVLKGRLKTLKGFKWRYAEITENPEDPLVQETRSWKTIDGYTSYRISPDGRVYSERRNIIKKLNIRVGYRSVGLSNKEGEKVFQVHILVAKAYVKKRKGCDIVNHKNGNRSDNRVENLKWCTYQENAQHAHDTGLSSSKKKVIRYTFDGERGAVFDSIKDAARSVNLTYHAISRVAHRRPRAKTAGSYVWRFEGDSFE</sequence>
<keyword evidence="2" id="KW-0378">Hydrolase</keyword>
<feature type="domain" description="HNH nuclease" evidence="1">
    <location>
        <begin position="49"/>
        <end position="97"/>
    </location>
</feature>
<organism evidence="2">
    <name type="scientific">Marseillevirus LCMAC102</name>
    <dbReference type="NCBI Taxonomy" id="2506603"/>
    <lineage>
        <taxon>Viruses</taxon>
        <taxon>Varidnaviria</taxon>
        <taxon>Bamfordvirae</taxon>
        <taxon>Nucleocytoviricota</taxon>
        <taxon>Megaviricetes</taxon>
        <taxon>Pimascovirales</taxon>
        <taxon>Pimascovirales incertae sedis</taxon>
        <taxon>Marseilleviridae</taxon>
    </lineage>
</organism>
<name>A0A481YSM9_9VIRU</name>
<dbReference type="Pfam" id="PF13392">
    <property type="entry name" value="HNH_3"/>
    <property type="match status" value="2"/>
</dbReference>
<keyword evidence="2" id="KW-0255">Endonuclease</keyword>
<dbReference type="Pfam" id="PF22083">
    <property type="entry name" value="I-HmuI_NUMOD-like"/>
    <property type="match status" value="1"/>
</dbReference>
<dbReference type="GO" id="GO:0004519">
    <property type="term" value="F:endonuclease activity"/>
    <property type="evidence" value="ECO:0007669"/>
    <property type="project" value="UniProtKB-KW"/>
</dbReference>
<dbReference type="InterPro" id="IPR036388">
    <property type="entry name" value="WH-like_DNA-bd_sf"/>
</dbReference>
<keyword evidence="2" id="KW-0540">Nuclease</keyword>
<dbReference type="SUPFAM" id="SSF54060">
    <property type="entry name" value="His-Me finger endonucleases"/>
    <property type="match status" value="2"/>
</dbReference>
<gene>
    <name evidence="2" type="ORF">LCMAC102_00370</name>
</gene>
<dbReference type="InterPro" id="IPR044925">
    <property type="entry name" value="His-Me_finger_sf"/>
</dbReference>
<dbReference type="Gene3D" id="1.10.10.10">
    <property type="entry name" value="Winged helix-like DNA-binding domain superfamily/Winged helix DNA-binding domain"/>
    <property type="match status" value="3"/>
</dbReference>
<feature type="domain" description="HNH nuclease" evidence="1">
    <location>
        <begin position="299"/>
        <end position="337"/>
    </location>
</feature>
<dbReference type="EMBL" id="MK500334">
    <property type="protein sequence ID" value="QBK86242.1"/>
    <property type="molecule type" value="Genomic_DNA"/>
</dbReference>